<dbReference type="GO" id="GO:0015627">
    <property type="term" value="C:type II protein secretion system complex"/>
    <property type="evidence" value="ECO:0007669"/>
    <property type="project" value="InterPro"/>
</dbReference>
<gene>
    <name evidence="1" type="ORF">BXY66_3562</name>
</gene>
<dbReference type="InterPro" id="IPR007812">
    <property type="entry name" value="T2SS_protein-GspL"/>
</dbReference>
<dbReference type="EMBL" id="SMGR01000004">
    <property type="protein sequence ID" value="TCK99858.1"/>
    <property type="molecule type" value="Genomic_DNA"/>
</dbReference>
<name>A0A4R1N174_9RHOB</name>
<dbReference type="NCBIfam" id="TIGR01709">
    <property type="entry name" value="typeII_sec_gspL"/>
    <property type="match status" value="1"/>
</dbReference>
<dbReference type="Proteomes" id="UP000295673">
    <property type="component" value="Unassembled WGS sequence"/>
</dbReference>
<sequence>MTLTGVTPTKAGPEGTTLVPGELVPVLPLDLPVSLRGSTREQVARRQLEDSASLDPNTAEIRPFALSGNDKNWTRALVADQKLIIDWVAAAPSDCKAVLPDYVALPAASGLWSFRYDEAEERLLARLGLDDGFTTEISLAPLLLERALSEGPSPDAILWEGPELETVSALFDTAGLPRVQNSQDAGAKILGHGELALDLRKDPFATRAHLRQAVLPWRWPVIIGLIAVGIWATAQTVAVDALRQERDIVTARTMDVVRAQFVPSGPVLDVRTQVSRVISEARAEALLSDDGLSPLALFGETVDLISAPGVTPERVEYRENDGLRLVLEVADFATGEALVSALGDLNLSVDVVRSEAGGERSGVLLELILETAND</sequence>
<evidence type="ECO:0000313" key="1">
    <source>
        <dbReference type="EMBL" id="TCK99858.1"/>
    </source>
</evidence>
<dbReference type="GO" id="GO:0015628">
    <property type="term" value="P:protein secretion by the type II secretion system"/>
    <property type="evidence" value="ECO:0007669"/>
    <property type="project" value="InterPro"/>
</dbReference>
<dbReference type="GO" id="GO:0009276">
    <property type="term" value="C:Gram-negative-bacterium-type cell wall"/>
    <property type="evidence" value="ECO:0007669"/>
    <property type="project" value="InterPro"/>
</dbReference>
<reference evidence="1 2" key="1">
    <citation type="submission" date="2019-03" db="EMBL/GenBank/DDBJ databases">
        <title>Genomic Encyclopedia of Archaeal and Bacterial Type Strains, Phase II (KMG-II): from individual species to whole genera.</title>
        <authorList>
            <person name="Goeker M."/>
        </authorList>
    </citation>
    <scope>NUCLEOTIDE SEQUENCE [LARGE SCALE GENOMIC DNA]</scope>
    <source>
        <strain evidence="1 2">DSM 26433</strain>
    </source>
</reference>
<organism evidence="1 2">
    <name type="scientific">Shimia isoporae</name>
    <dbReference type="NCBI Taxonomy" id="647720"/>
    <lineage>
        <taxon>Bacteria</taxon>
        <taxon>Pseudomonadati</taxon>
        <taxon>Pseudomonadota</taxon>
        <taxon>Alphaproteobacteria</taxon>
        <taxon>Rhodobacterales</taxon>
        <taxon>Roseobacteraceae</taxon>
    </lineage>
</organism>
<evidence type="ECO:0000313" key="2">
    <source>
        <dbReference type="Proteomes" id="UP000295673"/>
    </source>
</evidence>
<dbReference type="Gene3D" id="3.30.420.380">
    <property type="match status" value="1"/>
</dbReference>
<proteinExistence type="predicted"/>
<accession>A0A4R1N174</accession>
<protein>
    <submittedName>
        <fullName evidence="1">General secretion pathway protein L</fullName>
    </submittedName>
</protein>
<dbReference type="AlphaFoldDB" id="A0A4R1N174"/>
<keyword evidence="2" id="KW-1185">Reference proteome</keyword>
<comment type="caution">
    <text evidence="1">The sequence shown here is derived from an EMBL/GenBank/DDBJ whole genome shotgun (WGS) entry which is preliminary data.</text>
</comment>